<reference evidence="2" key="1">
    <citation type="submission" date="2020-03" db="EMBL/GenBank/DDBJ databases">
        <title>Melopsittacus undulatus (budgerigar) genome, bMelUnd1, maternal haplotype with Z.</title>
        <authorList>
            <person name="Gedman G."/>
            <person name="Mountcastle J."/>
            <person name="Haase B."/>
            <person name="Formenti G."/>
            <person name="Wright T."/>
            <person name="Apodaca J."/>
            <person name="Pelan S."/>
            <person name="Chow W."/>
            <person name="Rhie A."/>
            <person name="Howe K."/>
            <person name="Fedrigo O."/>
            <person name="Jarvis E.D."/>
        </authorList>
    </citation>
    <scope>NUCLEOTIDE SEQUENCE [LARGE SCALE GENOMIC DNA]</scope>
</reference>
<reference evidence="2" key="3">
    <citation type="submission" date="2025-09" db="UniProtKB">
        <authorList>
            <consortium name="Ensembl"/>
        </authorList>
    </citation>
    <scope>IDENTIFICATION</scope>
</reference>
<evidence type="ECO:0000256" key="1">
    <source>
        <dbReference type="SAM" id="MobiDB-lite"/>
    </source>
</evidence>
<proteinExistence type="predicted"/>
<sequence length="192" mass="20228">MTPERAVPLPGARSAPAGSALCPCRERALPAEAPVPGMAEAAPRRRLLPAWMRTAGDDGPAAVAPVPATRRRKAAARPRVAAVHCMNEAELVNVALAVLAEVSPDPDLEPRPWPWRGTGRKQGEKACSRREEEQELQPASGQAPGNTAGTGGGSDRSPTLPSPPGAGADAERTGWEDSQSDVLKYVREIFFS</sequence>
<dbReference type="AlphaFoldDB" id="A0A8V5FG12"/>
<dbReference type="Ensembl" id="ENSMUNT00000035785.1">
    <property type="protein sequence ID" value="ENSMUNP00000031617.1"/>
    <property type="gene ID" value="ENSMUNG00000017776.1"/>
</dbReference>
<dbReference type="PANTHER" id="PTHR14566">
    <property type="entry name" value="CELL CYCLE REGULATOR OF NON-HOMOLOGOUS END JOINING"/>
    <property type="match status" value="1"/>
</dbReference>
<dbReference type="GO" id="GO:0006303">
    <property type="term" value="P:double-strand break repair via nonhomologous end joining"/>
    <property type="evidence" value="ECO:0007669"/>
    <property type="project" value="TreeGrafter"/>
</dbReference>
<name>A0A8V5FG12_MELUD</name>
<feature type="compositionally biased region" description="Polar residues" evidence="1">
    <location>
        <begin position="137"/>
        <end position="147"/>
    </location>
</feature>
<evidence type="ECO:0000313" key="3">
    <source>
        <dbReference type="Proteomes" id="UP000694405"/>
    </source>
</evidence>
<dbReference type="GO" id="GO:0005634">
    <property type="term" value="C:nucleus"/>
    <property type="evidence" value="ECO:0007669"/>
    <property type="project" value="TreeGrafter"/>
</dbReference>
<dbReference type="Proteomes" id="UP000694405">
    <property type="component" value="Chromosome 5"/>
</dbReference>
<dbReference type="GO" id="GO:2001033">
    <property type="term" value="P:negative regulation of double-strand break repair via nonhomologous end joining"/>
    <property type="evidence" value="ECO:0007669"/>
    <property type="project" value="InterPro"/>
</dbReference>
<organism evidence="2 3">
    <name type="scientific">Melopsittacus undulatus</name>
    <name type="common">Budgerigar</name>
    <name type="synonym">Psittacus undulatus</name>
    <dbReference type="NCBI Taxonomy" id="13146"/>
    <lineage>
        <taxon>Eukaryota</taxon>
        <taxon>Metazoa</taxon>
        <taxon>Chordata</taxon>
        <taxon>Craniata</taxon>
        <taxon>Vertebrata</taxon>
        <taxon>Euteleostomi</taxon>
        <taxon>Archelosauria</taxon>
        <taxon>Archosauria</taxon>
        <taxon>Dinosauria</taxon>
        <taxon>Saurischia</taxon>
        <taxon>Theropoda</taxon>
        <taxon>Coelurosauria</taxon>
        <taxon>Aves</taxon>
        <taxon>Neognathae</taxon>
        <taxon>Neoaves</taxon>
        <taxon>Telluraves</taxon>
        <taxon>Australaves</taxon>
        <taxon>Psittaciformes</taxon>
        <taxon>Psittaculidae</taxon>
        <taxon>Melopsittacus</taxon>
    </lineage>
</organism>
<dbReference type="PANTHER" id="PTHR14566:SF0">
    <property type="entry name" value="CELL CYCLE REGULATOR OF NON-HOMOLOGOUS END JOINING"/>
    <property type="match status" value="1"/>
</dbReference>
<accession>A0A8V5FG12</accession>
<feature type="compositionally biased region" description="Basic and acidic residues" evidence="1">
    <location>
        <begin position="121"/>
        <end position="132"/>
    </location>
</feature>
<keyword evidence="3" id="KW-1185">Reference proteome</keyword>
<reference evidence="2" key="2">
    <citation type="submission" date="2025-08" db="UniProtKB">
        <authorList>
            <consortium name="Ensembl"/>
        </authorList>
    </citation>
    <scope>IDENTIFICATION</scope>
</reference>
<protein>
    <submittedName>
        <fullName evidence="2">Uncharacterized protein</fullName>
    </submittedName>
</protein>
<gene>
    <name evidence="2" type="primary">LOC117436209</name>
</gene>
<evidence type="ECO:0000313" key="2">
    <source>
        <dbReference type="Ensembl" id="ENSMUNP00000031617.1"/>
    </source>
</evidence>
<dbReference type="InterPro" id="IPR028278">
    <property type="entry name" value="MRI"/>
</dbReference>
<dbReference type="Pfam" id="PF15325">
    <property type="entry name" value="MRI"/>
    <property type="match status" value="1"/>
</dbReference>
<feature type="region of interest" description="Disordered" evidence="1">
    <location>
        <begin position="103"/>
        <end position="178"/>
    </location>
</feature>
<dbReference type="GO" id="GO:0005737">
    <property type="term" value="C:cytoplasm"/>
    <property type="evidence" value="ECO:0007669"/>
    <property type="project" value="TreeGrafter"/>
</dbReference>